<keyword evidence="6" id="KW-0464">Manganese</keyword>
<dbReference type="PROSITE" id="PS51462">
    <property type="entry name" value="NUDIX"/>
    <property type="match status" value="1"/>
</dbReference>
<feature type="domain" description="Nudix hydrolase" evidence="7">
    <location>
        <begin position="5"/>
        <end position="196"/>
    </location>
</feature>
<dbReference type="Proteomes" id="UP000561438">
    <property type="component" value="Unassembled WGS sequence"/>
</dbReference>
<evidence type="ECO:0000256" key="3">
    <source>
        <dbReference type="ARBA" id="ARBA00022723"/>
    </source>
</evidence>
<comment type="cofactor">
    <cofactor evidence="2">
        <name>Mg(2+)</name>
        <dbReference type="ChEBI" id="CHEBI:18420"/>
    </cofactor>
</comment>
<dbReference type="AlphaFoldDB" id="A0A850H0G8"/>
<evidence type="ECO:0000313" key="8">
    <source>
        <dbReference type="EMBL" id="NVD43428.1"/>
    </source>
</evidence>
<dbReference type="PANTHER" id="PTHR12318">
    <property type="entry name" value="TESTOSTERONE-REGULATED PROTEIN RP2"/>
    <property type="match status" value="1"/>
</dbReference>
<evidence type="ECO:0000256" key="1">
    <source>
        <dbReference type="ARBA" id="ARBA00001936"/>
    </source>
</evidence>
<evidence type="ECO:0000256" key="4">
    <source>
        <dbReference type="ARBA" id="ARBA00022801"/>
    </source>
</evidence>
<evidence type="ECO:0000256" key="2">
    <source>
        <dbReference type="ARBA" id="ARBA00001946"/>
    </source>
</evidence>
<accession>A0A850H0G8</accession>
<keyword evidence="9" id="KW-1185">Reference proteome</keyword>
<keyword evidence="5" id="KW-0460">Magnesium</keyword>
<dbReference type="InterPro" id="IPR015797">
    <property type="entry name" value="NUDIX_hydrolase-like_dom_sf"/>
</dbReference>
<dbReference type="SUPFAM" id="SSF55811">
    <property type="entry name" value="Nudix"/>
    <property type="match status" value="1"/>
</dbReference>
<dbReference type="PANTHER" id="PTHR12318:SF0">
    <property type="entry name" value="ACYL-COENZYME A DIPHOSPHATASE NUDT19"/>
    <property type="match status" value="1"/>
</dbReference>
<dbReference type="GO" id="GO:0046872">
    <property type="term" value="F:metal ion binding"/>
    <property type="evidence" value="ECO:0007669"/>
    <property type="project" value="UniProtKB-KW"/>
</dbReference>
<name>A0A850H0G8_9SPHN</name>
<protein>
    <submittedName>
        <fullName evidence="8">NUDIX domain-containing protein</fullName>
    </submittedName>
</protein>
<keyword evidence="3" id="KW-0479">Metal-binding</keyword>
<comment type="cofactor">
    <cofactor evidence="1">
        <name>Mn(2+)</name>
        <dbReference type="ChEBI" id="CHEBI:29035"/>
    </cofactor>
</comment>
<dbReference type="RefSeq" id="WP_176265768.1">
    <property type="nucleotide sequence ID" value="NZ_JABWGV010000001.1"/>
</dbReference>
<dbReference type="Gene3D" id="3.90.79.10">
    <property type="entry name" value="Nucleoside Triphosphate Pyrophosphohydrolase"/>
    <property type="match status" value="1"/>
</dbReference>
<evidence type="ECO:0000256" key="5">
    <source>
        <dbReference type="ARBA" id="ARBA00022842"/>
    </source>
</evidence>
<proteinExistence type="predicted"/>
<evidence type="ECO:0000259" key="7">
    <source>
        <dbReference type="PROSITE" id="PS51462"/>
    </source>
</evidence>
<reference evidence="8 9" key="1">
    <citation type="submission" date="2020-06" db="EMBL/GenBank/DDBJ databases">
        <title>Altererythrobacter sp. HHU K3-1.</title>
        <authorList>
            <person name="Zhang D."/>
            <person name="Xue H."/>
        </authorList>
    </citation>
    <scope>NUCLEOTIDE SEQUENCE [LARGE SCALE GENOMIC DNA]</scope>
    <source>
        <strain evidence="8 9">HHU K3-1</strain>
    </source>
</reference>
<sequence length="256" mass="28307">MSTQEEIPAATLIIFRHGRTDDAPEILMVVRSRAMSFAGGAAVFPGGRVDTADYTLAASLSHSCQDDDEAAHRIAAIRETLEETGLAIGIEEPVDAKTAKEARDMLFREGELASVLTHFGWTLDLERLIPFARWLPRGMKHERIFDARFYLTDTGTGEVQIAIDDTENTRLFWTSAREALSMADRGEISIIFPTRRNLERLADFPDFAAARSQAESIPVRTITPQIVETPAGRELTIPDDCGYPVTSERLGNAVRG</sequence>
<evidence type="ECO:0000313" key="9">
    <source>
        <dbReference type="Proteomes" id="UP000561438"/>
    </source>
</evidence>
<dbReference type="InterPro" id="IPR000086">
    <property type="entry name" value="NUDIX_hydrolase_dom"/>
</dbReference>
<comment type="caution">
    <text evidence="8">The sequence shown here is derived from an EMBL/GenBank/DDBJ whole genome shotgun (WGS) entry which is preliminary data.</text>
</comment>
<dbReference type="EMBL" id="JABWGV010000001">
    <property type="protein sequence ID" value="NVD43428.1"/>
    <property type="molecule type" value="Genomic_DNA"/>
</dbReference>
<gene>
    <name evidence="8" type="ORF">HUV48_00160</name>
</gene>
<organism evidence="8 9">
    <name type="scientific">Qipengyuania atrilutea</name>
    <dbReference type="NCBI Taxonomy" id="2744473"/>
    <lineage>
        <taxon>Bacteria</taxon>
        <taxon>Pseudomonadati</taxon>
        <taxon>Pseudomonadota</taxon>
        <taxon>Alphaproteobacteria</taxon>
        <taxon>Sphingomonadales</taxon>
        <taxon>Erythrobacteraceae</taxon>
        <taxon>Qipengyuania</taxon>
    </lineage>
</organism>
<dbReference type="CDD" id="cd18870">
    <property type="entry name" value="NUDIX_AcylCoAdiphos_Nudt19"/>
    <property type="match status" value="1"/>
</dbReference>
<evidence type="ECO:0000256" key="6">
    <source>
        <dbReference type="ARBA" id="ARBA00023211"/>
    </source>
</evidence>
<keyword evidence="4" id="KW-0378">Hydrolase</keyword>
<dbReference type="InterPro" id="IPR039121">
    <property type="entry name" value="NUDT19"/>
</dbReference>
<dbReference type="GO" id="GO:0016818">
    <property type="term" value="F:hydrolase activity, acting on acid anhydrides, in phosphorus-containing anhydrides"/>
    <property type="evidence" value="ECO:0007669"/>
    <property type="project" value="InterPro"/>
</dbReference>